<dbReference type="AlphaFoldDB" id="A0A8S9QRZ8"/>
<sequence length="58" mass="6232">MTVTAASSGDFAGDASGVYRRGVVDYPTGCARRGNFSKRCSGKAEEKQRSDAKRRKST</sequence>
<organism evidence="2 3">
    <name type="scientific">Brassica cretica</name>
    <name type="common">Mustard</name>
    <dbReference type="NCBI Taxonomy" id="69181"/>
    <lineage>
        <taxon>Eukaryota</taxon>
        <taxon>Viridiplantae</taxon>
        <taxon>Streptophyta</taxon>
        <taxon>Embryophyta</taxon>
        <taxon>Tracheophyta</taxon>
        <taxon>Spermatophyta</taxon>
        <taxon>Magnoliopsida</taxon>
        <taxon>eudicotyledons</taxon>
        <taxon>Gunneridae</taxon>
        <taxon>Pentapetalae</taxon>
        <taxon>rosids</taxon>
        <taxon>malvids</taxon>
        <taxon>Brassicales</taxon>
        <taxon>Brassicaceae</taxon>
        <taxon>Brassiceae</taxon>
        <taxon>Brassica</taxon>
    </lineage>
</organism>
<accession>A0A8S9QRZ8</accession>
<evidence type="ECO:0000313" key="2">
    <source>
        <dbReference type="EMBL" id="KAF3553149.1"/>
    </source>
</evidence>
<protein>
    <submittedName>
        <fullName evidence="2">Uncharacterized protein</fullName>
    </submittedName>
</protein>
<feature type="compositionally biased region" description="Basic and acidic residues" evidence="1">
    <location>
        <begin position="42"/>
        <end position="51"/>
    </location>
</feature>
<proteinExistence type="predicted"/>
<name>A0A8S9QRZ8_BRACR</name>
<evidence type="ECO:0000256" key="1">
    <source>
        <dbReference type="SAM" id="MobiDB-lite"/>
    </source>
</evidence>
<dbReference type="EMBL" id="QGKX02000996">
    <property type="protein sequence ID" value="KAF3553149.1"/>
    <property type="molecule type" value="Genomic_DNA"/>
</dbReference>
<reference evidence="2" key="1">
    <citation type="submission" date="2019-12" db="EMBL/GenBank/DDBJ databases">
        <title>Genome sequencing and annotation of Brassica cretica.</title>
        <authorList>
            <person name="Studholme D.J."/>
            <person name="Sarris P."/>
        </authorList>
    </citation>
    <scope>NUCLEOTIDE SEQUENCE</scope>
    <source>
        <strain evidence="2">PFS-109/04</strain>
        <tissue evidence="2">Leaf</tissue>
    </source>
</reference>
<dbReference type="Proteomes" id="UP000712600">
    <property type="component" value="Unassembled WGS sequence"/>
</dbReference>
<evidence type="ECO:0000313" key="3">
    <source>
        <dbReference type="Proteomes" id="UP000712600"/>
    </source>
</evidence>
<feature type="region of interest" description="Disordered" evidence="1">
    <location>
        <begin position="33"/>
        <end position="58"/>
    </location>
</feature>
<gene>
    <name evidence="2" type="ORF">F2Q69_00017437</name>
</gene>
<comment type="caution">
    <text evidence="2">The sequence shown here is derived from an EMBL/GenBank/DDBJ whole genome shotgun (WGS) entry which is preliminary data.</text>
</comment>